<evidence type="ECO:0000256" key="6">
    <source>
        <dbReference type="ARBA" id="ARBA00039084"/>
    </source>
</evidence>
<comment type="similarity">
    <text evidence="1">Belongs to the carotenoid oxygenase family.</text>
</comment>
<dbReference type="Proteomes" id="UP001454036">
    <property type="component" value="Unassembled WGS sequence"/>
</dbReference>
<keyword evidence="4" id="KW-0560">Oxidoreductase</keyword>
<evidence type="ECO:0000256" key="4">
    <source>
        <dbReference type="ARBA" id="ARBA00023002"/>
    </source>
</evidence>
<keyword evidence="5 8" id="KW-0408">Iron</keyword>
<keyword evidence="3" id="KW-0223">Dioxygenase</keyword>
<keyword evidence="10" id="KW-1185">Reference proteome</keyword>
<evidence type="ECO:0000256" key="2">
    <source>
        <dbReference type="ARBA" id="ARBA00022723"/>
    </source>
</evidence>
<feature type="binding site" evidence="8">
    <location>
        <position position="361"/>
    </location>
    <ligand>
        <name>Fe cation</name>
        <dbReference type="ChEBI" id="CHEBI:24875"/>
        <note>catalytic</note>
    </ligand>
</feature>
<reference evidence="9 10" key="1">
    <citation type="submission" date="2024-01" db="EMBL/GenBank/DDBJ databases">
        <title>The complete chloroplast genome sequence of Lithospermum erythrorhizon: insights into the phylogenetic relationship among Boraginaceae species and the maternal lineages of purple gromwells.</title>
        <authorList>
            <person name="Okada T."/>
            <person name="Watanabe K."/>
        </authorList>
    </citation>
    <scope>NUCLEOTIDE SEQUENCE [LARGE SCALE GENOMIC DNA]</scope>
</reference>
<evidence type="ECO:0000313" key="10">
    <source>
        <dbReference type="Proteomes" id="UP001454036"/>
    </source>
</evidence>
<evidence type="ECO:0000256" key="5">
    <source>
        <dbReference type="ARBA" id="ARBA00023004"/>
    </source>
</evidence>
<comment type="cofactor">
    <cofactor evidence="8">
        <name>Fe(2+)</name>
        <dbReference type="ChEBI" id="CHEBI:29033"/>
    </cofactor>
    <text evidence="8">Binds 1 Fe(2+) ion per subunit.</text>
</comment>
<organism evidence="9 10">
    <name type="scientific">Lithospermum erythrorhizon</name>
    <name type="common">Purple gromwell</name>
    <name type="synonym">Lithospermum officinale var. erythrorhizon</name>
    <dbReference type="NCBI Taxonomy" id="34254"/>
    <lineage>
        <taxon>Eukaryota</taxon>
        <taxon>Viridiplantae</taxon>
        <taxon>Streptophyta</taxon>
        <taxon>Embryophyta</taxon>
        <taxon>Tracheophyta</taxon>
        <taxon>Spermatophyta</taxon>
        <taxon>Magnoliopsida</taxon>
        <taxon>eudicotyledons</taxon>
        <taxon>Gunneridae</taxon>
        <taxon>Pentapetalae</taxon>
        <taxon>asterids</taxon>
        <taxon>lamiids</taxon>
        <taxon>Boraginales</taxon>
        <taxon>Boraginaceae</taxon>
        <taxon>Boraginoideae</taxon>
        <taxon>Lithospermeae</taxon>
        <taxon>Lithospermum</taxon>
    </lineage>
</organism>
<evidence type="ECO:0000256" key="8">
    <source>
        <dbReference type="PIRSR" id="PIRSR604294-1"/>
    </source>
</evidence>
<dbReference type="AlphaFoldDB" id="A0AAV3PLI4"/>
<sequence>MKIIVSHALYVDVIYVTKEGDLKTLGINNYEKQLDHWLTPHPKKDPQTKEMFTFGSRREKPYCIYRKISEDGVMGPKVDITVDRPTYMHDLCITEHYVIFQELPYVYDPEVMQTSDHEWIFHFADGIWPRYGFLKRNATSEDKIRWFEFTNQSFFVFHNANAWEVDKDTIVLYCCIMESNTKKDGSKYIFPADFQRYDIALNFEISWPQLYKMTFDMKNNTAIKENISSNINGDFPKINEKYMGRKSKYIYISEVNRDNKIKSVVKYYLDRMKENRPYYKRFEFGTDIFAGEVVFVPKNDDKWATNEDDGYLIVFAHHEVIDKDDPKKIDSGISYVYVIDAKRMISVAKLQLPTRVPYGFHAIYVTEKELLDQKP</sequence>
<feature type="binding site" evidence="8">
    <location>
        <position position="41"/>
    </location>
    <ligand>
        <name>Fe cation</name>
        <dbReference type="ChEBI" id="CHEBI:24875"/>
        <note>catalytic</note>
    </ligand>
</feature>
<evidence type="ECO:0000256" key="3">
    <source>
        <dbReference type="ARBA" id="ARBA00022964"/>
    </source>
</evidence>
<comment type="caution">
    <text evidence="9">The sequence shown here is derived from an EMBL/GenBank/DDBJ whole genome shotgun (WGS) entry which is preliminary data.</text>
</comment>
<dbReference type="PANTHER" id="PTHR10543">
    <property type="entry name" value="BETA-CAROTENE DIOXYGENASE"/>
    <property type="match status" value="1"/>
</dbReference>
<proteinExistence type="inferred from homology"/>
<protein>
    <recommendedName>
        <fullName evidence="6">carotenoid 9,10-dioxygenase</fullName>
        <ecNumber evidence="6">1.14.99.n4</ecNumber>
    </recommendedName>
</protein>
<dbReference type="InterPro" id="IPR004294">
    <property type="entry name" value="Carotenoid_Oase"/>
</dbReference>
<feature type="binding site" evidence="8">
    <location>
        <position position="89"/>
    </location>
    <ligand>
        <name>Fe cation</name>
        <dbReference type="ChEBI" id="CHEBI:24875"/>
        <note>catalytic</note>
    </ligand>
</feature>
<comment type="catalytic activity">
    <reaction evidence="7">
        <text>all-trans-zeaxanthin + 2 O2 = 4,9-dimethyldodeca-2,4,6,8,10-pentaenedial + 2 (3R)-hydroxy-beta-ionone</text>
        <dbReference type="Rhea" id="RHEA:26393"/>
        <dbReference type="ChEBI" id="CHEBI:15379"/>
        <dbReference type="ChEBI" id="CHEBI:27547"/>
        <dbReference type="ChEBI" id="CHEBI:53171"/>
        <dbReference type="ChEBI" id="CHEBI:53173"/>
        <dbReference type="EC" id="1.14.99.n4"/>
    </reaction>
</comment>
<dbReference type="GO" id="GO:0016121">
    <property type="term" value="P:carotene catabolic process"/>
    <property type="evidence" value="ECO:0007669"/>
    <property type="project" value="TreeGrafter"/>
</dbReference>
<accession>A0AAV3PLI4</accession>
<evidence type="ECO:0000256" key="1">
    <source>
        <dbReference type="ARBA" id="ARBA00006787"/>
    </source>
</evidence>
<dbReference type="GO" id="GO:0010436">
    <property type="term" value="F:carotenoid dioxygenase activity"/>
    <property type="evidence" value="ECO:0007669"/>
    <property type="project" value="TreeGrafter"/>
</dbReference>
<evidence type="ECO:0000256" key="7">
    <source>
        <dbReference type="ARBA" id="ARBA00048709"/>
    </source>
</evidence>
<name>A0AAV3PLI4_LITER</name>
<gene>
    <name evidence="9" type="ORF">LIER_10693</name>
</gene>
<dbReference type="GO" id="GO:0009570">
    <property type="term" value="C:chloroplast stroma"/>
    <property type="evidence" value="ECO:0007669"/>
    <property type="project" value="TreeGrafter"/>
</dbReference>
<dbReference type="EC" id="1.14.99.n4" evidence="6"/>
<feature type="binding site" evidence="8">
    <location>
        <position position="158"/>
    </location>
    <ligand>
        <name>Fe cation</name>
        <dbReference type="ChEBI" id="CHEBI:24875"/>
        <note>catalytic</note>
    </ligand>
</feature>
<keyword evidence="2 8" id="KW-0479">Metal-binding</keyword>
<dbReference type="Pfam" id="PF03055">
    <property type="entry name" value="RPE65"/>
    <property type="match status" value="1"/>
</dbReference>
<dbReference type="EMBL" id="BAABME010001922">
    <property type="protein sequence ID" value="GAA0152138.1"/>
    <property type="molecule type" value="Genomic_DNA"/>
</dbReference>
<evidence type="ECO:0000313" key="9">
    <source>
        <dbReference type="EMBL" id="GAA0152138.1"/>
    </source>
</evidence>
<dbReference type="PANTHER" id="PTHR10543:SF89">
    <property type="entry name" value="CAROTENOID 9,10(9',10')-CLEAVAGE DIOXYGENASE 1"/>
    <property type="match status" value="1"/>
</dbReference>
<dbReference type="GO" id="GO:0046872">
    <property type="term" value="F:metal ion binding"/>
    <property type="evidence" value="ECO:0007669"/>
    <property type="project" value="UniProtKB-KW"/>
</dbReference>